<feature type="binding site" evidence="10">
    <location>
        <begin position="278"/>
        <end position="281"/>
    </location>
    <ligand>
        <name>GTP</name>
        <dbReference type="ChEBI" id="CHEBI:37565"/>
    </ligand>
</feature>
<protein>
    <recommendedName>
        <fullName evidence="10">tRNA modification GTPase MnmE</fullName>
        <ecNumber evidence="10">3.6.-.-</ecNumber>
    </recommendedName>
</protein>
<dbReference type="Gene3D" id="3.30.1360.120">
    <property type="entry name" value="Probable tRNA modification gtpase trme, domain 1"/>
    <property type="match status" value="1"/>
</dbReference>
<evidence type="ECO:0000256" key="9">
    <source>
        <dbReference type="ARBA" id="ARBA00023134"/>
    </source>
</evidence>
<proteinExistence type="inferred from homology"/>
<feature type="binding site" evidence="10">
    <location>
        <position position="24"/>
    </location>
    <ligand>
        <name>(6S)-5-formyl-5,6,7,8-tetrahydrofolate</name>
        <dbReference type="ChEBI" id="CHEBI:57457"/>
    </ligand>
</feature>
<dbReference type="Pfam" id="PF01926">
    <property type="entry name" value="MMR_HSR1"/>
    <property type="match status" value="1"/>
</dbReference>
<dbReference type="Gene3D" id="3.40.50.300">
    <property type="entry name" value="P-loop containing nucleotide triphosphate hydrolases"/>
    <property type="match status" value="1"/>
</dbReference>
<accession>A0A239FC04</accession>
<feature type="binding site" evidence="10">
    <location>
        <position position="238"/>
    </location>
    <ligand>
        <name>Mg(2+)</name>
        <dbReference type="ChEBI" id="CHEBI:18420"/>
    </ligand>
</feature>
<dbReference type="PROSITE" id="PS51709">
    <property type="entry name" value="G_TRME"/>
    <property type="match status" value="1"/>
</dbReference>
<dbReference type="GO" id="GO:0002098">
    <property type="term" value="P:tRNA wobble uridine modification"/>
    <property type="evidence" value="ECO:0007669"/>
    <property type="project" value="TreeGrafter"/>
</dbReference>
<dbReference type="NCBIfam" id="NF003661">
    <property type="entry name" value="PRK05291.1-3"/>
    <property type="match status" value="1"/>
</dbReference>
<dbReference type="InterPro" id="IPR025867">
    <property type="entry name" value="MnmE_helical"/>
</dbReference>
<dbReference type="InterPro" id="IPR005225">
    <property type="entry name" value="Small_GTP-bd"/>
</dbReference>
<feature type="binding site" evidence="10">
    <location>
        <position position="462"/>
    </location>
    <ligand>
        <name>(6S)-5-formyl-5,6,7,8-tetrahydrofolate</name>
        <dbReference type="ChEBI" id="CHEBI:57457"/>
    </ligand>
</feature>
<reference evidence="13 14" key="1">
    <citation type="submission" date="2017-06" db="EMBL/GenBank/DDBJ databases">
        <authorList>
            <person name="Kim H.J."/>
            <person name="Triplett B.A."/>
        </authorList>
    </citation>
    <scope>NUCLEOTIDE SEQUENCE [LARGE SCALE GENOMIC DNA]</scope>
    <source>
        <strain evidence="13 14">SCA</strain>
    </source>
</reference>
<dbReference type="Pfam" id="PF10396">
    <property type="entry name" value="TrmE_N"/>
    <property type="match status" value="1"/>
</dbReference>
<comment type="cofactor">
    <cofactor evidence="10">
        <name>K(+)</name>
        <dbReference type="ChEBI" id="CHEBI:29103"/>
    </cofactor>
    <text evidence="10">Binds 1 potassium ion per subunit.</text>
</comment>
<dbReference type="GO" id="GO:0005525">
    <property type="term" value="F:GTP binding"/>
    <property type="evidence" value="ECO:0007669"/>
    <property type="project" value="UniProtKB-UniRule"/>
</dbReference>
<evidence type="ECO:0000256" key="6">
    <source>
        <dbReference type="ARBA" id="ARBA00022801"/>
    </source>
</evidence>
<feature type="binding site" evidence="10">
    <location>
        <position position="258"/>
    </location>
    <ligand>
        <name>K(+)</name>
        <dbReference type="ChEBI" id="CHEBI:29103"/>
    </ligand>
</feature>
<feature type="binding site" evidence="10">
    <location>
        <position position="89"/>
    </location>
    <ligand>
        <name>(6S)-5-formyl-5,6,7,8-tetrahydrofolate</name>
        <dbReference type="ChEBI" id="CHEBI:57457"/>
    </ligand>
</feature>
<evidence type="ECO:0000256" key="11">
    <source>
        <dbReference type="RuleBase" id="RU003313"/>
    </source>
</evidence>
<keyword evidence="2 10" id="KW-0963">Cytoplasm</keyword>
<evidence type="ECO:0000313" key="14">
    <source>
        <dbReference type="Proteomes" id="UP000198304"/>
    </source>
</evidence>
<evidence type="ECO:0000256" key="8">
    <source>
        <dbReference type="ARBA" id="ARBA00022958"/>
    </source>
</evidence>
<dbReference type="PRINTS" id="PR00449">
    <property type="entry name" value="RASTRNSFRMNG"/>
</dbReference>
<feature type="binding site" evidence="10">
    <location>
        <position position="259"/>
    </location>
    <ligand>
        <name>Mg(2+)</name>
        <dbReference type="ChEBI" id="CHEBI:18420"/>
    </ligand>
</feature>
<keyword evidence="7 10" id="KW-0460">Magnesium</keyword>
<dbReference type="SUPFAM" id="SSF52540">
    <property type="entry name" value="P-loop containing nucleoside triphosphate hydrolases"/>
    <property type="match status" value="1"/>
</dbReference>
<dbReference type="InterPro" id="IPR027266">
    <property type="entry name" value="TrmE/GcvT-like"/>
</dbReference>
<keyword evidence="5 10" id="KW-0547">Nucleotide-binding</keyword>
<feature type="binding site" evidence="10">
    <location>
        <position position="255"/>
    </location>
    <ligand>
        <name>K(+)</name>
        <dbReference type="ChEBI" id="CHEBI:29103"/>
    </ligand>
</feature>
<comment type="subcellular location">
    <subcellularLocation>
        <location evidence="10">Cytoplasm</location>
    </subcellularLocation>
</comment>
<dbReference type="InterPro" id="IPR006073">
    <property type="entry name" value="GTP-bd"/>
</dbReference>
<dbReference type="EC" id="3.6.-.-" evidence="10"/>
<dbReference type="InterPro" id="IPR027417">
    <property type="entry name" value="P-loop_NTPase"/>
</dbReference>
<dbReference type="InterPro" id="IPR018948">
    <property type="entry name" value="GTP-bd_TrmE_N"/>
</dbReference>
<evidence type="ECO:0000256" key="5">
    <source>
        <dbReference type="ARBA" id="ARBA00022741"/>
    </source>
</evidence>
<comment type="caution">
    <text evidence="10">Lacks conserved residue(s) required for the propagation of feature annotation.</text>
</comment>
<dbReference type="PANTHER" id="PTHR42714">
    <property type="entry name" value="TRNA MODIFICATION GTPASE GTPBP3"/>
    <property type="match status" value="1"/>
</dbReference>
<dbReference type="AlphaFoldDB" id="A0A239FC04"/>
<dbReference type="GO" id="GO:0005829">
    <property type="term" value="C:cytosol"/>
    <property type="evidence" value="ECO:0007669"/>
    <property type="project" value="TreeGrafter"/>
</dbReference>
<dbReference type="Pfam" id="PF12631">
    <property type="entry name" value="MnmE_helical"/>
    <property type="match status" value="1"/>
</dbReference>
<dbReference type="HAMAP" id="MF_00379">
    <property type="entry name" value="GTPase_MnmE"/>
    <property type="match status" value="1"/>
</dbReference>
<evidence type="ECO:0000256" key="4">
    <source>
        <dbReference type="ARBA" id="ARBA00022723"/>
    </source>
</evidence>
<comment type="function">
    <text evidence="10">Exhibits a very high intrinsic GTPase hydrolysis rate. Involved in the addition of a carboxymethylaminomethyl (cmnm) group at the wobble position (U34) of certain tRNAs, forming tRNA-cmnm(5)s(2)U34.</text>
</comment>
<organism evidence="13 14">
    <name type="scientific">Anaerovirgula multivorans</name>
    <dbReference type="NCBI Taxonomy" id="312168"/>
    <lineage>
        <taxon>Bacteria</taxon>
        <taxon>Bacillati</taxon>
        <taxon>Bacillota</taxon>
        <taxon>Clostridia</taxon>
        <taxon>Peptostreptococcales</taxon>
        <taxon>Natronincolaceae</taxon>
        <taxon>Anaerovirgula</taxon>
    </lineage>
</organism>
<dbReference type="FunFam" id="3.40.50.300:FF:000494">
    <property type="entry name" value="tRNA modification GTPase MnmE"/>
    <property type="match status" value="1"/>
</dbReference>
<dbReference type="EMBL" id="FZOJ01000012">
    <property type="protein sequence ID" value="SNS54429.1"/>
    <property type="molecule type" value="Genomic_DNA"/>
</dbReference>
<dbReference type="CDD" id="cd14858">
    <property type="entry name" value="TrmE_N"/>
    <property type="match status" value="1"/>
</dbReference>
<comment type="subunit">
    <text evidence="10">Homodimer. Heterotetramer of two MnmE and two MnmG subunits.</text>
</comment>
<evidence type="ECO:0000256" key="1">
    <source>
        <dbReference type="ARBA" id="ARBA00011043"/>
    </source>
</evidence>
<dbReference type="NCBIfam" id="TIGR00450">
    <property type="entry name" value="mnmE_trmE_thdF"/>
    <property type="match status" value="1"/>
</dbReference>
<dbReference type="FunFam" id="3.30.1360.120:FF:000003">
    <property type="entry name" value="tRNA modification GTPase MnmE"/>
    <property type="match status" value="1"/>
</dbReference>
<keyword evidence="6 10" id="KW-0378">Hydrolase</keyword>
<dbReference type="GO" id="GO:0046872">
    <property type="term" value="F:metal ion binding"/>
    <property type="evidence" value="ECO:0007669"/>
    <property type="project" value="UniProtKB-KW"/>
</dbReference>
<feature type="binding site" evidence="10">
    <location>
        <begin position="234"/>
        <end position="239"/>
    </location>
    <ligand>
        <name>GTP</name>
        <dbReference type="ChEBI" id="CHEBI:37565"/>
    </ligand>
</feature>
<gene>
    <name evidence="10" type="primary">mnmE</name>
    <name evidence="10" type="synonym">trmE</name>
    <name evidence="13" type="ORF">SAMN05446037_1012117</name>
</gene>
<feature type="binding site" evidence="10">
    <location>
        <position position="128"/>
    </location>
    <ligand>
        <name>(6S)-5-formyl-5,6,7,8-tetrahydrofolate</name>
        <dbReference type="ChEBI" id="CHEBI:57457"/>
    </ligand>
</feature>
<evidence type="ECO:0000256" key="2">
    <source>
        <dbReference type="ARBA" id="ARBA00022490"/>
    </source>
</evidence>
<keyword evidence="9 10" id="KW-0342">GTP-binding</keyword>
<evidence type="ECO:0000259" key="12">
    <source>
        <dbReference type="PROSITE" id="PS51709"/>
    </source>
</evidence>
<dbReference type="Proteomes" id="UP000198304">
    <property type="component" value="Unassembled WGS sequence"/>
</dbReference>
<dbReference type="Gene3D" id="1.20.120.430">
    <property type="entry name" value="tRNA modification GTPase MnmE domain 2"/>
    <property type="match status" value="1"/>
</dbReference>
<dbReference type="CDD" id="cd04164">
    <property type="entry name" value="trmE"/>
    <property type="match status" value="1"/>
</dbReference>
<dbReference type="InterPro" id="IPR004520">
    <property type="entry name" value="GTPase_MnmE"/>
</dbReference>
<feature type="binding site" evidence="10">
    <location>
        <begin position="253"/>
        <end position="259"/>
    </location>
    <ligand>
        <name>GTP</name>
        <dbReference type="ChEBI" id="CHEBI:37565"/>
    </ligand>
</feature>
<feature type="binding site" evidence="10">
    <location>
        <position position="234"/>
    </location>
    <ligand>
        <name>K(+)</name>
        <dbReference type="ChEBI" id="CHEBI:29103"/>
    </ligand>
</feature>
<dbReference type="InterPro" id="IPR031168">
    <property type="entry name" value="G_TrmE"/>
</dbReference>
<evidence type="ECO:0000313" key="13">
    <source>
        <dbReference type="EMBL" id="SNS54429.1"/>
    </source>
</evidence>
<dbReference type="NCBIfam" id="TIGR00231">
    <property type="entry name" value="small_GTP"/>
    <property type="match status" value="1"/>
</dbReference>
<keyword evidence="4 10" id="KW-0479">Metal-binding</keyword>
<feature type="binding site" evidence="10">
    <location>
        <position position="253"/>
    </location>
    <ligand>
        <name>K(+)</name>
        <dbReference type="ChEBI" id="CHEBI:29103"/>
    </ligand>
</feature>
<evidence type="ECO:0000256" key="3">
    <source>
        <dbReference type="ARBA" id="ARBA00022694"/>
    </source>
</evidence>
<dbReference type="SUPFAM" id="SSF116878">
    <property type="entry name" value="TrmE connector domain"/>
    <property type="match status" value="1"/>
</dbReference>
<dbReference type="GO" id="GO:0030488">
    <property type="term" value="P:tRNA methylation"/>
    <property type="evidence" value="ECO:0007669"/>
    <property type="project" value="TreeGrafter"/>
</dbReference>
<sequence>MIYIDDTITAIATAPGEAGIGIVRISGEKALIITDEIFESKQGKKLSDYPVRRMTYGYIIDPDRNEKIDEVLVYYTKGPYTYTKEDVVEINCHGGVIPVKKILELVLRKGARAAEPGEFTKRAFLNGRIDLAQAEAVMDLISAKTDKGFDVALDQLEGALSKKVSVTRQKLMDMLAHIEVSIDFSEEDIDEVTLDYLLHKSKEVEKDIEVLLKTADTGKILREGLSTVIVGKPNVGKSSLLNALLRESRAIVTEVPGTTRDVIEEHLNIRGIPLKIIDTAGIRETEDIVEKIGVEKSKEFFNKADLIIFMLDISTKLTKEDLQILELIENKKALILMNKTDLPQKADLDKAKELIKNKKIIKISLIEEKGLEEVEEAIEELVYKGEIKAKDRLLVTNVRHKNSLERALQSMKEGTEAIEKKMPLDFVEVDVKNTWEALGEITGDTVAEDIIDHIFKNFCIGK</sequence>
<comment type="similarity">
    <text evidence="1 10 11">Belongs to the TRAFAC class TrmE-Era-EngA-EngB-Septin-like GTPase superfamily. TrmE GTPase family.</text>
</comment>
<dbReference type="InterPro" id="IPR027368">
    <property type="entry name" value="MnmE_dom2"/>
</dbReference>
<dbReference type="GO" id="GO:0042802">
    <property type="term" value="F:identical protein binding"/>
    <property type="evidence" value="ECO:0007669"/>
    <property type="project" value="UniProtKB-ARBA"/>
</dbReference>
<dbReference type="GO" id="GO:0003924">
    <property type="term" value="F:GTPase activity"/>
    <property type="evidence" value="ECO:0007669"/>
    <property type="project" value="UniProtKB-UniRule"/>
</dbReference>
<keyword evidence="14" id="KW-1185">Reference proteome</keyword>
<dbReference type="PANTHER" id="PTHR42714:SF2">
    <property type="entry name" value="TRNA MODIFICATION GTPASE GTPBP3, MITOCHONDRIAL"/>
    <property type="match status" value="1"/>
</dbReference>
<evidence type="ECO:0000256" key="10">
    <source>
        <dbReference type="HAMAP-Rule" id="MF_00379"/>
    </source>
</evidence>
<keyword evidence="8 10" id="KW-0630">Potassium</keyword>
<name>A0A239FC04_9FIRM</name>
<keyword evidence="3 10" id="KW-0819">tRNA processing</keyword>
<feature type="domain" description="TrmE-type G" evidence="12">
    <location>
        <begin position="224"/>
        <end position="383"/>
    </location>
</feature>
<evidence type="ECO:0000256" key="7">
    <source>
        <dbReference type="ARBA" id="ARBA00022842"/>
    </source>
</evidence>